<keyword evidence="2 4" id="KW-0472">Membrane</keyword>
<keyword evidence="7" id="KW-1185">Reference proteome</keyword>
<gene>
    <name evidence="6" type="primary">yiaD</name>
    <name evidence="6" type="ORF">NCTC12872_01161</name>
</gene>
<dbReference type="PROSITE" id="PS01068">
    <property type="entry name" value="OMPA_1"/>
    <property type="match status" value="1"/>
</dbReference>
<dbReference type="OrthoDB" id="9782229at2"/>
<dbReference type="Pfam" id="PF00691">
    <property type="entry name" value="OmpA"/>
    <property type="match status" value="1"/>
</dbReference>
<dbReference type="PROSITE" id="PS51123">
    <property type="entry name" value="OMPA_2"/>
    <property type="match status" value="1"/>
</dbReference>
<evidence type="ECO:0000256" key="4">
    <source>
        <dbReference type="PROSITE-ProRule" id="PRU00473"/>
    </source>
</evidence>
<name>A0A379CBV3_9PAST</name>
<dbReference type="InterPro" id="IPR006664">
    <property type="entry name" value="OMP_bac"/>
</dbReference>
<dbReference type="InterPro" id="IPR006690">
    <property type="entry name" value="OMPA-like_CS"/>
</dbReference>
<dbReference type="InterPro" id="IPR036737">
    <property type="entry name" value="OmpA-like_sf"/>
</dbReference>
<evidence type="ECO:0000259" key="5">
    <source>
        <dbReference type="PROSITE" id="PS51123"/>
    </source>
</evidence>
<organism evidence="6 7">
    <name type="scientific">Phocoenobacter uteri</name>
    <dbReference type="NCBI Taxonomy" id="146806"/>
    <lineage>
        <taxon>Bacteria</taxon>
        <taxon>Pseudomonadati</taxon>
        <taxon>Pseudomonadota</taxon>
        <taxon>Gammaproteobacteria</taxon>
        <taxon>Pasteurellales</taxon>
        <taxon>Pasteurellaceae</taxon>
        <taxon>Phocoenobacter</taxon>
    </lineage>
</organism>
<dbReference type="CDD" id="cd07185">
    <property type="entry name" value="OmpA_C-like"/>
    <property type="match status" value="1"/>
</dbReference>
<dbReference type="EMBL" id="UGTA01000001">
    <property type="protein sequence ID" value="SUB59186.1"/>
    <property type="molecule type" value="Genomic_DNA"/>
</dbReference>
<evidence type="ECO:0000256" key="1">
    <source>
        <dbReference type="ARBA" id="ARBA00004442"/>
    </source>
</evidence>
<dbReference type="Gene3D" id="3.30.1330.60">
    <property type="entry name" value="OmpA-like domain"/>
    <property type="match status" value="1"/>
</dbReference>
<dbReference type="Pfam" id="PF05433">
    <property type="entry name" value="Rick_17kDa_Anti"/>
    <property type="match status" value="1"/>
</dbReference>
<protein>
    <submittedName>
        <fullName evidence="6">Inner membrane lipoprotein YiaD</fullName>
    </submittedName>
</protein>
<evidence type="ECO:0000313" key="6">
    <source>
        <dbReference type="EMBL" id="SUB59186.1"/>
    </source>
</evidence>
<dbReference type="AlphaFoldDB" id="A0A379CBV3"/>
<keyword evidence="3" id="KW-0998">Cell outer membrane</keyword>
<sequence length="219" mass="23112">MKKTLVTIAIATTLAGCQLTPQQETALGALGGAVAGGVIGHQFNHKNGRYVGAVLGALAGGGITYYMTQQQQDLEKVLEKSGISVTRINDSTIKLNIPSDITFAVNKAQLSQGAMNSLSAVANVLNKYKATAIHVLGFTDSTGSDSYNLTLSQKRAESAANFLASRGVVAGRIVATGYGESHTIANNDTEQGRAMNRRAEIYIRAIEKGNEQSAYSPIY</sequence>
<feature type="domain" description="OmpA-like" evidence="5">
    <location>
        <begin position="90"/>
        <end position="207"/>
    </location>
</feature>
<evidence type="ECO:0000256" key="3">
    <source>
        <dbReference type="ARBA" id="ARBA00023237"/>
    </source>
</evidence>
<dbReference type="PANTHER" id="PTHR30329:SF21">
    <property type="entry name" value="LIPOPROTEIN YIAD-RELATED"/>
    <property type="match status" value="1"/>
</dbReference>
<dbReference type="RefSeq" id="WP_115315674.1">
    <property type="nucleotide sequence ID" value="NZ_LWIF01000001.1"/>
</dbReference>
<evidence type="ECO:0000256" key="2">
    <source>
        <dbReference type="ARBA" id="ARBA00023136"/>
    </source>
</evidence>
<reference evidence="6 7" key="1">
    <citation type="submission" date="2018-06" db="EMBL/GenBank/DDBJ databases">
        <authorList>
            <consortium name="Pathogen Informatics"/>
            <person name="Doyle S."/>
        </authorList>
    </citation>
    <scope>NUCLEOTIDE SEQUENCE [LARGE SCALE GENOMIC DNA]</scope>
    <source>
        <strain evidence="6 7">NCTC12872</strain>
    </source>
</reference>
<dbReference type="InterPro" id="IPR008816">
    <property type="entry name" value="Gly_zipper_2TM_dom"/>
</dbReference>
<dbReference type="InterPro" id="IPR050330">
    <property type="entry name" value="Bact_OuterMem_StrucFunc"/>
</dbReference>
<dbReference type="PRINTS" id="PR01021">
    <property type="entry name" value="OMPADOMAIN"/>
</dbReference>
<dbReference type="PANTHER" id="PTHR30329">
    <property type="entry name" value="STATOR ELEMENT OF FLAGELLAR MOTOR COMPLEX"/>
    <property type="match status" value="1"/>
</dbReference>
<comment type="subcellular location">
    <subcellularLocation>
        <location evidence="1">Cell outer membrane</location>
    </subcellularLocation>
</comment>
<dbReference type="InterPro" id="IPR006665">
    <property type="entry name" value="OmpA-like"/>
</dbReference>
<dbReference type="PROSITE" id="PS51257">
    <property type="entry name" value="PROKAR_LIPOPROTEIN"/>
    <property type="match status" value="1"/>
</dbReference>
<dbReference type="SUPFAM" id="SSF103088">
    <property type="entry name" value="OmpA-like"/>
    <property type="match status" value="1"/>
</dbReference>
<proteinExistence type="predicted"/>
<evidence type="ECO:0000313" key="7">
    <source>
        <dbReference type="Proteomes" id="UP000255417"/>
    </source>
</evidence>
<keyword evidence="6" id="KW-0449">Lipoprotein</keyword>
<accession>A0A379CBV3</accession>
<dbReference type="GO" id="GO:0009279">
    <property type="term" value="C:cell outer membrane"/>
    <property type="evidence" value="ECO:0007669"/>
    <property type="project" value="UniProtKB-SubCell"/>
</dbReference>
<dbReference type="Proteomes" id="UP000255417">
    <property type="component" value="Unassembled WGS sequence"/>
</dbReference>